<evidence type="ECO:0000313" key="3">
    <source>
        <dbReference type="Proteomes" id="UP001360953"/>
    </source>
</evidence>
<feature type="region of interest" description="Disordered" evidence="1">
    <location>
        <begin position="28"/>
        <end position="59"/>
    </location>
</feature>
<sequence>MTAHCPLASCLGSVPLADGISFAPALLPSSPPPASAPSSHGVPRQTTTDSGSPSVNPHAHATTHPCIFTARSSLTSSCRPLGNLNQPPHADLSLLPHLLLPQTLHSTPHFSQPIPSFPSSYMHRSLIHCMHSFILPAPQSWPLVWPKEATENALTHAAMKTRRRGKKQSVRSVVRSFVRSFVRACPPPHPPLLLPRRPSHRFRASPHPTHDTHFPSFSLLVSSRQPARRAARLR</sequence>
<keyword evidence="3" id="KW-1185">Reference proteome</keyword>
<feature type="compositionally biased region" description="Polar residues" evidence="1">
    <location>
        <begin position="44"/>
        <end position="55"/>
    </location>
</feature>
<evidence type="ECO:0000256" key="1">
    <source>
        <dbReference type="SAM" id="MobiDB-lite"/>
    </source>
</evidence>
<accession>A0ABR1LPG3</accession>
<evidence type="ECO:0000313" key="2">
    <source>
        <dbReference type="EMBL" id="KAK7537073.1"/>
    </source>
</evidence>
<dbReference type="GeneID" id="92028577"/>
<gene>
    <name evidence="2" type="ORF">J3D65DRAFT_364775</name>
</gene>
<dbReference type="Proteomes" id="UP001360953">
    <property type="component" value="Unassembled WGS sequence"/>
</dbReference>
<protein>
    <submittedName>
        <fullName evidence="2">Uncharacterized protein</fullName>
    </submittedName>
</protein>
<reference evidence="2 3" key="1">
    <citation type="submission" date="2024-04" db="EMBL/GenBank/DDBJ databases">
        <title>Phyllosticta paracitricarpa is synonymous to the EU quarantine fungus P. citricarpa based on phylogenomic analyses.</title>
        <authorList>
            <consortium name="Lawrence Berkeley National Laboratory"/>
            <person name="Van ingen-buijs V.A."/>
            <person name="Van westerhoven A.C."/>
            <person name="Haridas S."/>
            <person name="Skiadas P."/>
            <person name="Martin F."/>
            <person name="Groenewald J.Z."/>
            <person name="Crous P.W."/>
            <person name="Seidl M.F."/>
        </authorList>
    </citation>
    <scope>NUCLEOTIDE SEQUENCE [LARGE SCALE GENOMIC DNA]</scope>
    <source>
        <strain evidence="2 3">CPC 17464</strain>
    </source>
</reference>
<name>A0ABR1LPG3_9PEZI</name>
<proteinExistence type="predicted"/>
<dbReference type="RefSeq" id="XP_066655224.1">
    <property type="nucleotide sequence ID" value="XM_066795671.1"/>
</dbReference>
<comment type="caution">
    <text evidence="2">The sequence shown here is derived from an EMBL/GenBank/DDBJ whole genome shotgun (WGS) entry which is preliminary data.</text>
</comment>
<organism evidence="2 3">
    <name type="scientific">Phyllosticta citribraziliensis</name>
    <dbReference type="NCBI Taxonomy" id="989973"/>
    <lineage>
        <taxon>Eukaryota</taxon>
        <taxon>Fungi</taxon>
        <taxon>Dikarya</taxon>
        <taxon>Ascomycota</taxon>
        <taxon>Pezizomycotina</taxon>
        <taxon>Dothideomycetes</taxon>
        <taxon>Dothideomycetes incertae sedis</taxon>
        <taxon>Botryosphaeriales</taxon>
        <taxon>Phyllostictaceae</taxon>
        <taxon>Phyllosticta</taxon>
    </lineage>
</organism>
<dbReference type="EMBL" id="JBBPEH010000006">
    <property type="protein sequence ID" value="KAK7537073.1"/>
    <property type="molecule type" value="Genomic_DNA"/>
</dbReference>